<evidence type="ECO:0000256" key="1">
    <source>
        <dbReference type="SAM" id="MobiDB-lite"/>
    </source>
</evidence>
<protein>
    <submittedName>
        <fullName evidence="2">Uncharacterized protein</fullName>
    </submittedName>
</protein>
<name>A0A2P5FXW6_TREOI</name>
<accession>A0A2P5FXW6</accession>
<dbReference type="AlphaFoldDB" id="A0A2P5FXW6"/>
<evidence type="ECO:0000313" key="2">
    <source>
        <dbReference type="EMBL" id="POO02638.1"/>
    </source>
</evidence>
<proteinExistence type="predicted"/>
<dbReference type="EMBL" id="JXTC01000004">
    <property type="protein sequence ID" value="POO02638.1"/>
    <property type="molecule type" value="Genomic_DNA"/>
</dbReference>
<sequence>MVGIKVVVEAGVGALERGGVEVGVGAKALGGGVATGGTDEASGPLFGESADAYQGHRRRWESHEEDDCGQVHIVDNM</sequence>
<keyword evidence="3" id="KW-1185">Reference proteome</keyword>
<feature type="region of interest" description="Disordered" evidence="1">
    <location>
        <begin position="56"/>
        <end position="77"/>
    </location>
</feature>
<reference evidence="3" key="1">
    <citation type="submission" date="2016-06" db="EMBL/GenBank/DDBJ databases">
        <title>Parallel loss of symbiosis genes in relatives of nitrogen-fixing non-legume Parasponia.</title>
        <authorList>
            <person name="Van Velzen R."/>
            <person name="Holmer R."/>
            <person name="Bu F."/>
            <person name="Rutten L."/>
            <person name="Van Zeijl A."/>
            <person name="Liu W."/>
            <person name="Santuari L."/>
            <person name="Cao Q."/>
            <person name="Sharma T."/>
            <person name="Shen D."/>
            <person name="Roswanjaya Y."/>
            <person name="Wardhani T."/>
            <person name="Kalhor M.S."/>
            <person name="Jansen J."/>
            <person name="Van den Hoogen J."/>
            <person name="Gungor B."/>
            <person name="Hartog M."/>
            <person name="Hontelez J."/>
            <person name="Verver J."/>
            <person name="Yang W.-C."/>
            <person name="Schijlen E."/>
            <person name="Repin R."/>
            <person name="Schilthuizen M."/>
            <person name="Schranz E."/>
            <person name="Heidstra R."/>
            <person name="Miyata K."/>
            <person name="Fedorova E."/>
            <person name="Kohlen W."/>
            <person name="Bisseling T."/>
            <person name="Smit S."/>
            <person name="Geurts R."/>
        </authorList>
    </citation>
    <scope>NUCLEOTIDE SEQUENCE [LARGE SCALE GENOMIC DNA]</scope>
    <source>
        <strain evidence="3">cv. RG33-2</strain>
    </source>
</reference>
<gene>
    <name evidence="2" type="ORF">TorRG33x02_016240</name>
</gene>
<evidence type="ECO:0000313" key="3">
    <source>
        <dbReference type="Proteomes" id="UP000237000"/>
    </source>
</evidence>
<comment type="caution">
    <text evidence="2">The sequence shown here is derived from an EMBL/GenBank/DDBJ whole genome shotgun (WGS) entry which is preliminary data.</text>
</comment>
<organism evidence="2 3">
    <name type="scientific">Trema orientale</name>
    <name type="common">Charcoal tree</name>
    <name type="synonym">Celtis orientalis</name>
    <dbReference type="NCBI Taxonomy" id="63057"/>
    <lineage>
        <taxon>Eukaryota</taxon>
        <taxon>Viridiplantae</taxon>
        <taxon>Streptophyta</taxon>
        <taxon>Embryophyta</taxon>
        <taxon>Tracheophyta</taxon>
        <taxon>Spermatophyta</taxon>
        <taxon>Magnoliopsida</taxon>
        <taxon>eudicotyledons</taxon>
        <taxon>Gunneridae</taxon>
        <taxon>Pentapetalae</taxon>
        <taxon>rosids</taxon>
        <taxon>fabids</taxon>
        <taxon>Rosales</taxon>
        <taxon>Cannabaceae</taxon>
        <taxon>Trema</taxon>
    </lineage>
</organism>
<dbReference type="InParanoid" id="A0A2P5FXW6"/>
<dbReference type="Proteomes" id="UP000237000">
    <property type="component" value="Unassembled WGS sequence"/>
</dbReference>